<dbReference type="InterPro" id="IPR027372">
    <property type="entry name" value="Phytase-like_dom"/>
</dbReference>
<dbReference type="OrthoDB" id="9803927at2"/>
<accession>A0A418IGM0</accession>
<keyword evidence="4" id="KW-1185">Reference proteome</keyword>
<protein>
    <submittedName>
        <fullName evidence="3">Esterase-like activity of phytase family protein</fullName>
    </submittedName>
</protein>
<evidence type="ECO:0000259" key="2">
    <source>
        <dbReference type="Pfam" id="PF13449"/>
    </source>
</evidence>
<feature type="chain" id="PRO_5019368375" evidence="1">
    <location>
        <begin position="28"/>
        <end position="392"/>
    </location>
</feature>
<feature type="signal peptide" evidence="1">
    <location>
        <begin position="1"/>
        <end position="27"/>
    </location>
</feature>
<evidence type="ECO:0000256" key="1">
    <source>
        <dbReference type="SAM" id="SignalP"/>
    </source>
</evidence>
<evidence type="ECO:0000313" key="3">
    <source>
        <dbReference type="EMBL" id="RIN01509.1"/>
    </source>
</evidence>
<dbReference type="PANTHER" id="PTHR37957:SF1">
    <property type="entry name" value="PHYTASE-LIKE DOMAIN-CONTAINING PROTEIN"/>
    <property type="match status" value="1"/>
</dbReference>
<gene>
    <name evidence="3" type="ORF">BU112_05495</name>
</gene>
<dbReference type="Pfam" id="PF13449">
    <property type="entry name" value="Phytase-like"/>
    <property type="match status" value="1"/>
</dbReference>
<keyword evidence="1" id="KW-0732">Signal</keyword>
<dbReference type="PANTHER" id="PTHR37957">
    <property type="entry name" value="BLR7070 PROTEIN"/>
    <property type="match status" value="1"/>
</dbReference>
<dbReference type="AlphaFoldDB" id="A0A418IGM0"/>
<dbReference type="Proteomes" id="UP000286317">
    <property type="component" value="Unassembled WGS sequence"/>
</dbReference>
<proteinExistence type="predicted"/>
<organism evidence="3 4">
    <name type="scientific">Staphylococcus shinii</name>
    <dbReference type="NCBI Taxonomy" id="2912228"/>
    <lineage>
        <taxon>Bacteria</taxon>
        <taxon>Bacillati</taxon>
        <taxon>Bacillota</taxon>
        <taxon>Bacilli</taxon>
        <taxon>Bacillales</taxon>
        <taxon>Staphylococcaceae</taxon>
        <taxon>Staphylococcus</taxon>
    </lineage>
</organism>
<dbReference type="SUPFAM" id="SSF63829">
    <property type="entry name" value="Calcium-dependent phosphotriesterase"/>
    <property type="match status" value="1"/>
</dbReference>
<feature type="domain" description="Phytase-like" evidence="2">
    <location>
        <begin position="61"/>
        <end position="374"/>
    </location>
</feature>
<comment type="caution">
    <text evidence="3">The sequence shown here is derived from an EMBL/GenBank/DDBJ whole genome shotgun (WGS) entry which is preliminary data.</text>
</comment>
<evidence type="ECO:0000313" key="4">
    <source>
        <dbReference type="Proteomes" id="UP000286317"/>
    </source>
</evidence>
<sequence length="392" mass="44067">MQQLKKAILFTFLAFIMISMISFNAFASSENDIGSSSRHVDQLKLIDSKTIPHNQTYNNTKIGGISGITYNPKSNKWYLLSDDRSEHNPSRFYEANLNYNHRQLNNINIKNVHTLKQQNGNNYINKKQFNNKSKDVVADPESIRFDPWTNNILYTSEGDRSLGLNPFIRFSNLKGDFISEVPISDSLKMDTQTKKGFRNNLALEGSTFSVDGNSIWTSMEAPLIQDGPVPTANSGALSRITQYDRQGNVLSEYAYPVDSVPYAQDNVKTAENGVSEILAINNHEFLTLERASVQSSDSSFKNYVRIYKIDVNHASDIKNITALQNSQVTPVKKKLVANLNNEQLDKVDNIEGMTFGKKLANGNDSLVIVSDNNFNKSQVSQIIVFEVLNNKD</sequence>
<reference evidence="3 4" key="1">
    <citation type="journal article" date="2016" name="Front. Microbiol.">
        <title>Comprehensive Phylogenetic Analysis of Bovine Non-aureus Staphylococci Species Based on Whole-Genome Sequencing.</title>
        <authorList>
            <person name="Naushad S."/>
            <person name="Barkema H.W."/>
            <person name="Luby C."/>
            <person name="Condas L.A."/>
            <person name="Nobrega D.B."/>
            <person name="Carson D.A."/>
            <person name="De Buck J."/>
        </authorList>
    </citation>
    <scope>NUCLEOTIDE SEQUENCE [LARGE SCALE GENOMIC DNA]</scope>
    <source>
        <strain evidence="3 4">SNUC 4554</strain>
    </source>
</reference>
<dbReference type="RefSeq" id="WP_119585675.1">
    <property type="nucleotide sequence ID" value="NZ_JAWVBH010000001.1"/>
</dbReference>
<dbReference type="EMBL" id="QXUF01000027">
    <property type="protein sequence ID" value="RIN01509.1"/>
    <property type="molecule type" value="Genomic_DNA"/>
</dbReference>
<name>A0A418IGM0_9STAP</name>